<feature type="compositionally biased region" description="Polar residues" evidence="8">
    <location>
        <begin position="1502"/>
        <end position="1513"/>
    </location>
</feature>
<evidence type="ECO:0000313" key="11">
    <source>
        <dbReference type="Proteomes" id="UP000606274"/>
    </source>
</evidence>
<dbReference type="SUPFAM" id="SSF54928">
    <property type="entry name" value="RNA-binding domain, RBD"/>
    <property type="match status" value="1"/>
</dbReference>
<dbReference type="Gene3D" id="1.10.533.10">
    <property type="entry name" value="Death Domain, Fas"/>
    <property type="match status" value="1"/>
</dbReference>
<dbReference type="InterPro" id="IPR052068">
    <property type="entry name" value="GW182_domain"/>
</dbReference>
<feature type="compositionally biased region" description="Polar residues" evidence="8">
    <location>
        <begin position="446"/>
        <end position="456"/>
    </location>
</feature>
<dbReference type="InterPro" id="IPR036034">
    <property type="entry name" value="PDZ_sf"/>
</dbReference>
<dbReference type="GO" id="GO:0035195">
    <property type="term" value="P:miRNA-mediated post-transcriptional gene silencing"/>
    <property type="evidence" value="ECO:0007669"/>
    <property type="project" value="TreeGrafter"/>
</dbReference>
<evidence type="ECO:0000256" key="1">
    <source>
        <dbReference type="ARBA" id="ARBA00007302"/>
    </source>
</evidence>
<evidence type="ECO:0000259" key="9">
    <source>
        <dbReference type="PROSITE" id="PS50209"/>
    </source>
</evidence>
<dbReference type="CDD" id="cd08807">
    <property type="entry name" value="CARD_CARD10_CARMA3"/>
    <property type="match status" value="1"/>
</dbReference>
<feature type="coiled-coil region" evidence="7">
    <location>
        <begin position="145"/>
        <end position="238"/>
    </location>
</feature>
<comment type="similarity">
    <text evidence="1">Belongs to the GW182 family.</text>
</comment>
<feature type="coiled-coil region" evidence="7">
    <location>
        <begin position="311"/>
        <end position="408"/>
    </location>
</feature>
<dbReference type="GO" id="GO:0003723">
    <property type="term" value="F:RNA binding"/>
    <property type="evidence" value="ECO:0007669"/>
    <property type="project" value="UniProtKB-KW"/>
</dbReference>
<feature type="compositionally biased region" description="Basic and acidic residues" evidence="8">
    <location>
        <begin position="1251"/>
        <end position="1263"/>
    </location>
</feature>
<dbReference type="FunFam" id="1.10.533.10:FF:000003">
    <property type="entry name" value="Caspase recruitment domain family, member 11"/>
    <property type="match status" value="1"/>
</dbReference>
<evidence type="ECO:0000256" key="7">
    <source>
        <dbReference type="SAM" id="Coils"/>
    </source>
</evidence>
<keyword evidence="6" id="KW-0943">RNA-mediated gene silencing</keyword>
<evidence type="ECO:0000256" key="3">
    <source>
        <dbReference type="ARBA" id="ARBA00022845"/>
    </source>
</evidence>
<feature type="region of interest" description="Disordered" evidence="8">
    <location>
        <begin position="540"/>
        <end position="564"/>
    </location>
</feature>
<keyword evidence="11" id="KW-1185">Reference proteome</keyword>
<dbReference type="InterPro" id="IPR042140">
    <property type="entry name" value="CARD_CARD10"/>
</dbReference>
<feature type="region of interest" description="Disordered" evidence="8">
    <location>
        <begin position="1"/>
        <end position="24"/>
    </location>
</feature>
<dbReference type="Pfam" id="PF00619">
    <property type="entry name" value="CARD"/>
    <property type="match status" value="1"/>
</dbReference>
<dbReference type="GO" id="GO:0060213">
    <property type="term" value="P:positive regulation of nuclear-transcribed mRNA poly(A) tail shortening"/>
    <property type="evidence" value="ECO:0007669"/>
    <property type="project" value="TreeGrafter"/>
</dbReference>
<evidence type="ECO:0000256" key="5">
    <source>
        <dbReference type="ARBA" id="ARBA00023054"/>
    </source>
</evidence>
<feature type="region of interest" description="Disordered" evidence="8">
    <location>
        <begin position="1389"/>
        <end position="1537"/>
    </location>
</feature>
<evidence type="ECO:0000256" key="8">
    <source>
        <dbReference type="SAM" id="MobiDB-lite"/>
    </source>
</evidence>
<feature type="compositionally biased region" description="Polar residues" evidence="8">
    <location>
        <begin position="1090"/>
        <end position="1105"/>
    </location>
</feature>
<proteinExistence type="inferred from homology"/>
<sequence length="2123" mass="234462">MSGGAEWAGQCDVPPEESPWSEEAGEELWERVEGVRHKLTRILNPAKLTPYLRQCKVIDEQDEDEVLNSTQLPLRISKAGRLLDILRGRGQRGLQAFMESLEFYHPEQYTQLTGQQATQRCSMMLVPAGRGAKVARTVALQSMCERQLLQRCRVAEDEHNRLQRQNQELRQEHSQLERLKQDCEAGVRELGRLKERLLEQAVKYSRVLEEQRNASNRERELLSQIEQLKNRLKEAEKTTLGDSAPVTRSSVCVSACGATDGQKVAVQHTESLRERITSTQALLDILHQDRREAAEQRKELCGTIIRLQGELESADTIRGKLEAQCEQLQVKIRTLQLDWEEEQKKSSSYFNQIMELERERDQALRSRDSLQLEFTDCLLDKNRLRKCISELQSRVEQLHRELEREKDKKHEPEYTHTQCCSHGSHLSLLGEECFGPCCSLSSQLLNKSPSNGQNSEHAGDSHYNSDENLHNPLHSAKEINRLSTFPFPPHINSINRRVNTEFDLDSWGSDETENIMGSDLPDTESSLWDSCSSLHSYFIPPDPVNGPPNTHTQDTLKSDSTHPIPNNTSLADDITVVGGNRTGIFVQTVRVGSAAEMCGLREGSELLQLEEVLFAGGCVDLTQCTAEVAHFTLQWWTEPSSLTHRLNDKAFSRLNSELSSPSFIGADSFYVRVNLDLFLHDEPGLRVTCNDILHVTDTRLMENFQTSEDGQSPAGSKKDKQIVKELSTPAPFNCVTLRCSSTPSLSPYPASVGPTLPPAGENNAKLPAVSLWHMSREVPPRFRNHQEHKILLKRGQSLDGISPFLHTGDQSHVTTTLHSDPNVDLTSSPPLLSLSSLTYANSTCGPGPGAPLLSQGMAKIVMDKSRSRRQSESLNKTSWEYNHSKQEDNSEQVEPGVTADEENSESVPSSHCETALNRADAESMQQIQSQDDSQSVENRVEEEVGPKQVEAATDCKKLNQAVQLPTFTSNLEVLIPDTCHRKASGEVLKPGEMWGTSVESQVGWKVSHEVSQTVQAEKGSGLKKQIASESRGDVPKEGSSGHVKENPPDCLQDTQMIATKTIRRDREKGANESERDRSEHQSSGHGSSEDGTCSNSTSRTQSSCTEVTLQRMLNRSDLDPRVLSNTGWGQIQIKQSIAWNLEVGSRSETGQDWTGRAQVDVNSLSCPSWSRDLQGHVKGSRSHGTGNTWGQSEERIESKQGALLTGRDNSWVEAIKDEQEDSWHGNRKEALQQREQDRGSWGLGNTQWGENKGRAEQGERSWADSEDEGQNKQQQVWGDNRHPQHTPNNHMALQSSNQQHLQHSHSQLTPPNSSQESKDPPTGPLALNQNSGWKPGPIPHISSAIEPSGWEEPSPQSISRKMEIDDGTSAWGDPTHYDHRSVNMWDKSNLQQRSEPSQQHHESMSATTVTSRDKNAAWERSAGASEQFMNTSAAGWGKAFDAPSSWRDPEESGKGTVWSSSPSNSSKTGPKTMQDGWSDGGLKTSHHSSWEEEDSGSGMWGNRSQDNTSSFSSGGWNHGGRRTGGKAPLKGNGASSWTGLVTRQMSNMAITDEEALSAPERNRRGMNDYNGEMRRGGRGGGSFRSHSLKEPGTTGVFNTSAHLRGVQQPGVHHINPSPGVRAQVPQQFLPPQVSGSVVNPMFPTHSSPQHLALLGGLHPHMQQVQLAYQLLLQQQQQQQQQQHHFLSHRKFPHHLPPPPPPPLPPLPLLQHQDPQQIARIMAVLQQLPKSPTSFPGFVSGAEPESVISGVKEVGGAQPQFKWMMEAGHPLCPSPPDSIMLKNGLLPGQVKLRGDSSYPHYDMVGVENVGVASPGLIDSWYRIPGGKIGSTLNTPTWPPEFQPGVPWKGVQSPEPELNPYSGMLGENTHTDTEHHLLQDNTASSWPPEPIGHRTNRNASQMPRPPPGLTHQKPAPWLGAGPNLPRGWSSERQNQEGPFVSESSWSGGSSTGSSWLLLSNLTPQIDSSTLKTICLQHGPLMTFNLGVAQGSALIRYCSVDEAAKAQSALHMCVLGNTTILAEFVSEEDVARYFTHSQSGETVGEADRQTDSEMGGGGEMKLVWENLDRDQDGLSLFNRWSHSREGGVWGGGAPGYQSNNLWGSPQVEDRGPGLLPGNLLGGGANT</sequence>
<dbReference type="GO" id="GO:0042981">
    <property type="term" value="P:regulation of apoptotic process"/>
    <property type="evidence" value="ECO:0007669"/>
    <property type="project" value="InterPro"/>
</dbReference>
<dbReference type="InterPro" id="IPR032226">
    <property type="entry name" value="TNRC6_PABC-bd"/>
</dbReference>
<feature type="compositionally biased region" description="Basic and acidic residues" evidence="8">
    <location>
        <begin position="1562"/>
        <end position="1575"/>
    </location>
</feature>
<dbReference type="Gene3D" id="2.30.42.10">
    <property type="match status" value="1"/>
</dbReference>
<feature type="region of interest" description="Disordered" evidence="8">
    <location>
        <begin position="863"/>
        <end position="947"/>
    </location>
</feature>
<keyword evidence="5 7" id="KW-0175">Coiled coil</keyword>
<feature type="region of interest" description="Disordered" evidence="8">
    <location>
        <begin position="1562"/>
        <end position="1595"/>
    </location>
</feature>
<feature type="compositionally biased region" description="Basic and acidic residues" evidence="8">
    <location>
        <begin position="1062"/>
        <end position="1082"/>
    </location>
</feature>
<protein>
    <recommendedName>
        <fullName evidence="9">CARD domain-containing protein</fullName>
    </recommendedName>
</protein>
<feature type="region of interest" description="Disordered" evidence="8">
    <location>
        <begin position="2094"/>
        <end position="2123"/>
    </location>
</feature>
<feature type="compositionally biased region" description="Polar residues" evidence="8">
    <location>
        <begin position="872"/>
        <end position="881"/>
    </location>
</feature>
<dbReference type="GO" id="GO:0005654">
    <property type="term" value="C:nucleoplasm"/>
    <property type="evidence" value="ECO:0007669"/>
    <property type="project" value="TreeGrafter"/>
</dbReference>
<evidence type="ECO:0000256" key="4">
    <source>
        <dbReference type="ARBA" id="ARBA00022884"/>
    </source>
</evidence>
<dbReference type="PANTHER" id="PTHR13020:SF32">
    <property type="entry name" value="TRINUCLEOTIDE REPEAT-CONTAINING GENE 6B PROTEIN"/>
    <property type="match status" value="1"/>
</dbReference>
<dbReference type="Gene3D" id="2.30.30.40">
    <property type="entry name" value="SH3 Domains"/>
    <property type="match status" value="1"/>
</dbReference>
<gene>
    <name evidence="10" type="ORF">HF521_015916</name>
</gene>
<feature type="region of interest" description="Disordered" evidence="8">
    <location>
        <begin position="1172"/>
        <end position="1357"/>
    </location>
</feature>
<accession>A0A8T0A7W3</accession>
<keyword evidence="3" id="KW-0810">Translation regulation</keyword>
<feature type="compositionally biased region" description="Low complexity" evidence="8">
    <location>
        <begin position="1293"/>
        <end position="1308"/>
    </location>
</feature>
<dbReference type="GO" id="GO:0006417">
    <property type="term" value="P:regulation of translation"/>
    <property type="evidence" value="ECO:0007669"/>
    <property type="project" value="UniProtKB-KW"/>
</dbReference>
<dbReference type="Proteomes" id="UP000606274">
    <property type="component" value="Unassembled WGS sequence"/>
</dbReference>
<dbReference type="InterPro" id="IPR001315">
    <property type="entry name" value="CARD"/>
</dbReference>
<name>A0A8T0A7W3_SILME</name>
<feature type="region of interest" description="Disordered" evidence="8">
    <location>
        <begin position="446"/>
        <end position="471"/>
    </location>
</feature>
<dbReference type="GO" id="GO:0000932">
    <property type="term" value="C:P-body"/>
    <property type="evidence" value="ECO:0007669"/>
    <property type="project" value="TreeGrafter"/>
</dbReference>
<organism evidence="10 11">
    <name type="scientific">Silurus meridionalis</name>
    <name type="common">Southern catfish</name>
    <name type="synonym">Silurus soldatovi meridionalis</name>
    <dbReference type="NCBI Taxonomy" id="175797"/>
    <lineage>
        <taxon>Eukaryota</taxon>
        <taxon>Metazoa</taxon>
        <taxon>Chordata</taxon>
        <taxon>Craniata</taxon>
        <taxon>Vertebrata</taxon>
        <taxon>Euteleostomi</taxon>
        <taxon>Actinopterygii</taxon>
        <taxon>Neopterygii</taxon>
        <taxon>Teleostei</taxon>
        <taxon>Ostariophysi</taxon>
        <taxon>Siluriformes</taxon>
        <taxon>Siluridae</taxon>
        <taxon>Silurus</taxon>
    </lineage>
</organism>
<feature type="compositionally biased region" description="Polar residues" evidence="8">
    <location>
        <begin position="1182"/>
        <end position="1191"/>
    </location>
</feature>
<feature type="compositionally biased region" description="Basic and acidic residues" evidence="8">
    <location>
        <begin position="1214"/>
        <end position="1238"/>
    </location>
</feature>
<dbReference type="SUPFAM" id="SSF50156">
    <property type="entry name" value="PDZ domain-like"/>
    <property type="match status" value="1"/>
</dbReference>
<dbReference type="InterPro" id="IPR035979">
    <property type="entry name" value="RBD_domain_sf"/>
</dbReference>
<dbReference type="PANTHER" id="PTHR13020">
    <property type="entry name" value="TRINUCLEOTIDE REPEAT-CONTAINING GENE 6"/>
    <property type="match status" value="1"/>
</dbReference>
<dbReference type="FunFam" id="3.30.70.330:FF:000011">
    <property type="entry name" value="trinucleotide repeat-containing gene 6A protein-like"/>
    <property type="match status" value="1"/>
</dbReference>
<evidence type="ECO:0000313" key="10">
    <source>
        <dbReference type="EMBL" id="KAF7686554.1"/>
    </source>
</evidence>
<evidence type="ECO:0000256" key="6">
    <source>
        <dbReference type="ARBA" id="ARBA00023158"/>
    </source>
</evidence>
<dbReference type="Pfam" id="PF16608">
    <property type="entry name" value="TNRC6-PABC_bdg"/>
    <property type="match status" value="1"/>
</dbReference>
<dbReference type="Gene3D" id="3.30.70.330">
    <property type="match status" value="1"/>
</dbReference>
<keyword evidence="4" id="KW-0694">RNA-binding</keyword>
<dbReference type="SUPFAM" id="SSF47986">
    <property type="entry name" value="DEATH domain"/>
    <property type="match status" value="1"/>
</dbReference>
<comment type="caution">
    <text evidence="10">The sequence shown here is derived from an EMBL/GenBank/DDBJ whole genome shotgun (WGS) entry which is preliminary data.</text>
</comment>
<feature type="compositionally biased region" description="Basic and acidic residues" evidence="8">
    <location>
        <begin position="1867"/>
        <end position="1876"/>
    </location>
</feature>
<reference evidence="10" key="1">
    <citation type="submission" date="2020-08" db="EMBL/GenBank/DDBJ databases">
        <title>Chromosome-level assembly of Southern catfish (Silurus meridionalis) provides insights into visual adaptation to the nocturnal and benthic lifestyles.</title>
        <authorList>
            <person name="Zhang Y."/>
            <person name="Wang D."/>
            <person name="Peng Z."/>
        </authorList>
    </citation>
    <scope>NUCLEOTIDE SEQUENCE</scope>
    <source>
        <strain evidence="10">SWU-2019-XX</strain>
        <tissue evidence="10">Muscle</tissue>
    </source>
</reference>
<dbReference type="EMBL" id="JABFDY010000029">
    <property type="protein sequence ID" value="KAF7686554.1"/>
    <property type="molecule type" value="Genomic_DNA"/>
</dbReference>
<dbReference type="PROSITE" id="PS50209">
    <property type="entry name" value="CARD"/>
    <property type="match status" value="1"/>
</dbReference>
<feature type="compositionally biased region" description="Low complexity" evidence="8">
    <location>
        <begin position="923"/>
        <end position="935"/>
    </location>
</feature>
<feature type="region of interest" description="Disordered" evidence="8">
    <location>
        <begin position="1014"/>
        <end position="1105"/>
    </location>
</feature>
<feature type="region of interest" description="Disordered" evidence="8">
    <location>
        <begin position="1832"/>
        <end position="1945"/>
    </location>
</feature>
<keyword evidence="2" id="KW-0597">Phosphoprotein</keyword>
<feature type="region of interest" description="Disordered" evidence="8">
    <location>
        <begin position="1679"/>
        <end position="1700"/>
    </location>
</feature>
<feature type="domain" description="CARD" evidence="9">
    <location>
        <begin position="24"/>
        <end position="116"/>
    </location>
</feature>
<evidence type="ECO:0000256" key="2">
    <source>
        <dbReference type="ARBA" id="ARBA00022553"/>
    </source>
</evidence>
<feature type="compositionally biased region" description="Basic and acidic residues" evidence="8">
    <location>
        <begin position="457"/>
        <end position="471"/>
    </location>
</feature>
<dbReference type="InterPro" id="IPR012677">
    <property type="entry name" value="Nucleotide-bd_a/b_plait_sf"/>
</dbReference>
<dbReference type="InterPro" id="IPR011029">
    <property type="entry name" value="DEATH-like_dom_sf"/>
</dbReference>